<gene>
    <name evidence="2" type="ORF">XD82_1226</name>
</gene>
<feature type="transmembrane region" description="Helical" evidence="1">
    <location>
        <begin position="43"/>
        <end position="67"/>
    </location>
</feature>
<evidence type="ECO:0000313" key="2">
    <source>
        <dbReference type="EMBL" id="KUK61218.1"/>
    </source>
</evidence>
<evidence type="ECO:0000313" key="3">
    <source>
        <dbReference type="Proteomes" id="UP000054323"/>
    </source>
</evidence>
<dbReference type="Proteomes" id="UP000054323">
    <property type="component" value="Unassembled WGS sequence"/>
</dbReference>
<dbReference type="PATRIC" id="fig|2198.4.peg.1573"/>
<protein>
    <submittedName>
        <fullName evidence="2">Uncharacterized protein</fullName>
    </submittedName>
</protein>
<keyword evidence="1" id="KW-0472">Membrane</keyword>
<keyword evidence="1" id="KW-1133">Transmembrane helix</keyword>
<dbReference type="AlphaFoldDB" id="A0A101GML0"/>
<keyword evidence="1" id="KW-0812">Transmembrane</keyword>
<proteinExistence type="predicted"/>
<evidence type="ECO:0000256" key="1">
    <source>
        <dbReference type="SAM" id="Phobius"/>
    </source>
</evidence>
<sequence>MFTLRIRRYKSPISTTAKPFRIVRRLQRNPTYTPLRTSPVVNAAVLAALSATSAMSGLTFGFCMRLVGL</sequence>
<reference evidence="3" key="1">
    <citation type="journal article" date="2015" name="MBio">
        <title>Genome-Resolved Metagenomic Analysis Reveals Roles for Candidate Phyla and Other Microbial Community Members in Biogeochemical Transformations in Oil Reservoirs.</title>
        <authorList>
            <person name="Hu P."/>
            <person name="Tom L."/>
            <person name="Singh A."/>
            <person name="Thomas B.C."/>
            <person name="Baker B.J."/>
            <person name="Piceno Y.M."/>
            <person name="Andersen G.L."/>
            <person name="Banfield J.F."/>
        </authorList>
    </citation>
    <scope>NUCLEOTIDE SEQUENCE [LARGE SCALE GENOMIC DNA]</scope>
</reference>
<name>A0A101GML0_9EURY</name>
<organism evidence="2 3">
    <name type="scientific">Methanoculleus marisnigri</name>
    <dbReference type="NCBI Taxonomy" id="2198"/>
    <lineage>
        <taxon>Archaea</taxon>
        <taxon>Methanobacteriati</taxon>
        <taxon>Methanobacteriota</taxon>
        <taxon>Stenosarchaea group</taxon>
        <taxon>Methanomicrobia</taxon>
        <taxon>Methanomicrobiales</taxon>
        <taxon>Methanomicrobiaceae</taxon>
        <taxon>Methanoculleus</taxon>
    </lineage>
</organism>
<comment type="caution">
    <text evidence="2">The sequence shown here is derived from an EMBL/GenBank/DDBJ whole genome shotgun (WGS) entry which is preliminary data.</text>
</comment>
<accession>A0A101GML0</accession>
<dbReference type="EMBL" id="LGGD01000153">
    <property type="protein sequence ID" value="KUK61218.1"/>
    <property type="molecule type" value="Genomic_DNA"/>
</dbReference>